<evidence type="ECO:0000313" key="2">
    <source>
        <dbReference type="Proteomes" id="UP000799302"/>
    </source>
</evidence>
<dbReference type="AlphaFoldDB" id="A0A6A6U140"/>
<dbReference type="Proteomes" id="UP000799302">
    <property type="component" value="Unassembled WGS sequence"/>
</dbReference>
<keyword evidence="2" id="KW-1185">Reference proteome</keyword>
<evidence type="ECO:0000313" key="1">
    <source>
        <dbReference type="EMBL" id="KAF2665620.1"/>
    </source>
</evidence>
<name>A0A6A6U140_9PEZI</name>
<gene>
    <name evidence="1" type="ORF">BT63DRAFT_70044</name>
</gene>
<proteinExistence type="predicted"/>
<dbReference type="EMBL" id="MU004240">
    <property type="protein sequence ID" value="KAF2665620.1"/>
    <property type="molecule type" value="Genomic_DNA"/>
</dbReference>
<accession>A0A6A6U140</accession>
<sequence length="107" mass="11552">MDKLRPVHFSSLAPGESFMHLEPVAVAVLVAVRWALGAWDVAAHVFTIPLALLVSCLTVSWDALAWILRSSSLSWSSEGGGAEANGGNDEGLEEMHCQCLVVFCKRE</sequence>
<protein>
    <submittedName>
        <fullName evidence="1">Uncharacterized protein</fullName>
    </submittedName>
</protein>
<reference evidence="1" key="1">
    <citation type="journal article" date="2020" name="Stud. Mycol.">
        <title>101 Dothideomycetes genomes: a test case for predicting lifestyles and emergence of pathogens.</title>
        <authorList>
            <person name="Haridas S."/>
            <person name="Albert R."/>
            <person name="Binder M."/>
            <person name="Bloem J."/>
            <person name="Labutti K."/>
            <person name="Salamov A."/>
            <person name="Andreopoulos B."/>
            <person name="Baker S."/>
            <person name="Barry K."/>
            <person name="Bills G."/>
            <person name="Bluhm B."/>
            <person name="Cannon C."/>
            <person name="Castanera R."/>
            <person name="Culley D."/>
            <person name="Daum C."/>
            <person name="Ezra D."/>
            <person name="Gonzalez J."/>
            <person name="Henrissat B."/>
            <person name="Kuo A."/>
            <person name="Liang C."/>
            <person name="Lipzen A."/>
            <person name="Lutzoni F."/>
            <person name="Magnuson J."/>
            <person name="Mondo S."/>
            <person name="Nolan M."/>
            <person name="Ohm R."/>
            <person name="Pangilinan J."/>
            <person name="Park H.-J."/>
            <person name="Ramirez L."/>
            <person name="Alfaro M."/>
            <person name="Sun H."/>
            <person name="Tritt A."/>
            <person name="Yoshinaga Y."/>
            <person name="Zwiers L.-H."/>
            <person name="Turgeon B."/>
            <person name="Goodwin S."/>
            <person name="Spatafora J."/>
            <person name="Crous P."/>
            <person name="Grigoriev I."/>
        </authorList>
    </citation>
    <scope>NUCLEOTIDE SEQUENCE</scope>
    <source>
        <strain evidence="1">CBS 115976</strain>
    </source>
</reference>
<organism evidence="1 2">
    <name type="scientific">Microthyrium microscopicum</name>
    <dbReference type="NCBI Taxonomy" id="703497"/>
    <lineage>
        <taxon>Eukaryota</taxon>
        <taxon>Fungi</taxon>
        <taxon>Dikarya</taxon>
        <taxon>Ascomycota</taxon>
        <taxon>Pezizomycotina</taxon>
        <taxon>Dothideomycetes</taxon>
        <taxon>Dothideomycetes incertae sedis</taxon>
        <taxon>Microthyriales</taxon>
        <taxon>Microthyriaceae</taxon>
        <taxon>Microthyrium</taxon>
    </lineage>
</organism>